<feature type="compositionally biased region" description="Polar residues" evidence="7">
    <location>
        <begin position="741"/>
        <end position="750"/>
    </location>
</feature>
<dbReference type="SUPFAM" id="SSF56784">
    <property type="entry name" value="HAD-like"/>
    <property type="match status" value="1"/>
</dbReference>
<dbReference type="EC" id="3.1.3.16" evidence="6"/>
<dbReference type="Proteomes" id="UP000076761">
    <property type="component" value="Unassembled WGS sequence"/>
</dbReference>
<dbReference type="CDD" id="cd17729">
    <property type="entry name" value="BRCT_CTDP1"/>
    <property type="match status" value="1"/>
</dbReference>
<dbReference type="Gene3D" id="3.40.50.10190">
    <property type="entry name" value="BRCT domain"/>
    <property type="match status" value="1"/>
</dbReference>
<evidence type="ECO:0000256" key="1">
    <source>
        <dbReference type="ARBA" id="ARBA00004123"/>
    </source>
</evidence>
<feature type="domain" description="FCP1 homology" evidence="9">
    <location>
        <begin position="156"/>
        <end position="387"/>
    </location>
</feature>
<feature type="compositionally biased region" description="Low complexity" evidence="7">
    <location>
        <begin position="671"/>
        <end position="686"/>
    </location>
</feature>
<dbReference type="SMART" id="SM00577">
    <property type="entry name" value="CPDc"/>
    <property type="match status" value="1"/>
</dbReference>
<evidence type="ECO:0000256" key="5">
    <source>
        <dbReference type="ARBA" id="ARBA00048336"/>
    </source>
</evidence>
<dbReference type="InterPro" id="IPR039189">
    <property type="entry name" value="Fcp1"/>
</dbReference>
<evidence type="ECO:0000259" key="8">
    <source>
        <dbReference type="PROSITE" id="PS50172"/>
    </source>
</evidence>
<accession>A0A165WAY4</accession>
<dbReference type="SMART" id="SM00292">
    <property type="entry name" value="BRCT"/>
    <property type="match status" value="1"/>
</dbReference>
<dbReference type="CDD" id="cd07521">
    <property type="entry name" value="HAD_FCP1-like"/>
    <property type="match status" value="1"/>
</dbReference>
<evidence type="ECO:0000256" key="3">
    <source>
        <dbReference type="ARBA" id="ARBA00023242"/>
    </source>
</evidence>
<dbReference type="Pfam" id="PF12738">
    <property type="entry name" value="PTCB-BRCT"/>
    <property type="match status" value="1"/>
</dbReference>
<keyword evidence="3 6" id="KW-0539">Nucleus</keyword>
<feature type="compositionally biased region" description="Low complexity" evidence="7">
    <location>
        <begin position="391"/>
        <end position="403"/>
    </location>
</feature>
<dbReference type="SUPFAM" id="SSF52113">
    <property type="entry name" value="BRCT domain"/>
    <property type="match status" value="1"/>
</dbReference>
<comment type="catalytic activity">
    <reaction evidence="4 6">
        <text>O-phospho-L-seryl-[protein] + H2O = L-seryl-[protein] + phosphate</text>
        <dbReference type="Rhea" id="RHEA:20629"/>
        <dbReference type="Rhea" id="RHEA-COMP:9863"/>
        <dbReference type="Rhea" id="RHEA-COMP:11604"/>
        <dbReference type="ChEBI" id="CHEBI:15377"/>
        <dbReference type="ChEBI" id="CHEBI:29999"/>
        <dbReference type="ChEBI" id="CHEBI:43474"/>
        <dbReference type="ChEBI" id="CHEBI:83421"/>
        <dbReference type="EC" id="3.1.3.16"/>
    </reaction>
</comment>
<keyword evidence="2 6" id="KW-0378">Hydrolase</keyword>
<dbReference type="PROSITE" id="PS50969">
    <property type="entry name" value="FCP1"/>
    <property type="match status" value="1"/>
</dbReference>
<dbReference type="STRING" id="1314782.A0A165WAY4"/>
<evidence type="ECO:0000256" key="6">
    <source>
        <dbReference type="RuleBase" id="RU366066"/>
    </source>
</evidence>
<keyword evidence="11" id="KW-1185">Reference proteome</keyword>
<feature type="compositionally biased region" description="Basic and acidic residues" evidence="7">
    <location>
        <begin position="500"/>
        <end position="509"/>
    </location>
</feature>
<comment type="function">
    <text evidence="6">This promotes the activity of RNA polymerase II.</text>
</comment>
<feature type="domain" description="BRCT" evidence="8">
    <location>
        <begin position="575"/>
        <end position="668"/>
    </location>
</feature>
<feature type="compositionally biased region" description="Polar residues" evidence="7">
    <location>
        <begin position="759"/>
        <end position="770"/>
    </location>
</feature>
<evidence type="ECO:0000259" key="9">
    <source>
        <dbReference type="PROSITE" id="PS50969"/>
    </source>
</evidence>
<dbReference type="GO" id="GO:0005634">
    <property type="term" value="C:nucleus"/>
    <property type="evidence" value="ECO:0007669"/>
    <property type="project" value="UniProtKB-SubCell"/>
</dbReference>
<protein>
    <recommendedName>
        <fullName evidence="6">RNA polymerase II subunit A C-terminal domain phosphatase</fullName>
        <ecNumber evidence="6">3.1.3.16</ecNumber>
    </recommendedName>
</protein>
<dbReference type="FunCoup" id="A0A165WAY4">
    <property type="interactions" value="337"/>
</dbReference>
<feature type="region of interest" description="Disordered" evidence="7">
    <location>
        <begin position="195"/>
        <end position="231"/>
    </location>
</feature>
<dbReference type="PROSITE" id="PS50172">
    <property type="entry name" value="BRCT"/>
    <property type="match status" value="1"/>
</dbReference>
<dbReference type="InterPro" id="IPR036412">
    <property type="entry name" value="HAD-like_sf"/>
</dbReference>
<dbReference type="InterPro" id="IPR036420">
    <property type="entry name" value="BRCT_dom_sf"/>
</dbReference>
<feature type="compositionally biased region" description="Acidic residues" evidence="7">
    <location>
        <begin position="207"/>
        <end position="227"/>
    </location>
</feature>
<feature type="region of interest" description="Disordered" evidence="7">
    <location>
        <begin position="391"/>
        <end position="447"/>
    </location>
</feature>
<feature type="region of interest" description="Disordered" evidence="7">
    <location>
        <begin position="730"/>
        <end position="880"/>
    </location>
</feature>
<comment type="subcellular location">
    <subcellularLocation>
        <location evidence="1 6">Nucleus</location>
    </subcellularLocation>
</comment>
<dbReference type="InterPro" id="IPR001357">
    <property type="entry name" value="BRCT_dom"/>
</dbReference>
<dbReference type="Pfam" id="PF03031">
    <property type="entry name" value="NIF"/>
    <property type="match status" value="1"/>
</dbReference>
<comment type="catalytic activity">
    <reaction evidence="5 6">
        <text>O-phospho-L-threonyl-[protein] + H2O = L-threonyl-[protein] + phosphate</text>
        <dbReference type="Rhea" id="RHEA:47004"/>
        <dbReference type="Rhea" id="RHEA-COMP:11060"/>
        <dbReference type="Rhea" id="RHEA-COMP:11605"/>
        <dbReference type="ChEBI" id="CHEBI:15377"/>
        <dbReference type="ChEBI" id="CHEBI:30013"/>
        <dbReference type="ChEBI" id="CHEBI:43474"/>
        <dbReference type="ChEBI" id="CHEBI:61977"/>
        <dbReference type="EC" id="3.1.3.16"/>
    </reaction>
</comment>
<reference evidence="10 11" key="1">
    <citation type="journal article" date="2016" name="Mol. Biol. Evol.">
        <title>Comparative Genomics of Early-Diverging Mushroom-Forming Fungi Provides Insights into the Origins of Lignocellulose Decay Capabilities.</title>
        <authorList>
            <person name="Nagy L.G."/>
            <person name="Riley R."/>
            <person name="Tritt A."/>
            <person name="Adam C."/>
            <person name="Daum C."/>
            <person name="Floudas D."/>
            <person name="Sun H."/>
            <person name="Yadav J.S."/>
            <person name="Pangilinan J."/>
            <person name="Larsson K.H."/>
            <person name="Matsuura K."/>
            <person name="Barry K."/>
            <person name="Labutti K."/>
            <person name="Kuo R."/>
            <person name="Ohm R.A."/>
            <person name="Bhattacharya S.S."/>
            <person name="Shirouzu T."/>
            <person name="Yoshinaga Y."/>
            <person name="Martin F.M."/>
            <person name="Grigoriev I.V."/>
            <person name="Hibbett D.S."/>
        </authorList>
    </citation>
    <scope>NUCLEOTIDE SEQUENCE [LARGE SCALE GENOMIC DNA]</scope>
    <source>
        <strain evidence="10 11">HHB14362 ss-1</strain>
    </source>
</reference>
<feature type="compositionally biased region" description="Polar residues" evidence="7">
    <location>
        <begin position="485"/>
        <end position="494"/>
    </location>
</feature>
<proteinExistence type="predicted"/>
<dbReference type="AlphaFoldDB" id="A0A165WAY4"/>
<dbReference type="InterPro" id="IPR023214">
    <property type="entry name" value="HAD_sf"/>
</dbReference>
<feature type="compositionally biased region" description="Basic and acidic residues" evidence="7">
    <location>
        <begin position="463"/>
        <end position="483"/>
    </location>
</feature>
<evidence type="ECO:0000256" key="2">
    <source>
        <dbReference type="ARBA" id="ARBA00022801"/>
    </source>
</evidence>
<organism evidence="10 11">
    <name type="scientific">Neolentinus lepideus HHB14362 ss-1</name>
    <dbReference type="NCBI Taxonomy" id="1314782"/>
    <lineage>
        <taxon>Eukaryota</taxon>
        <taxon>Fungi</taxon>
        <taxon>Dikarya</taxon>
        <taxon>Basidiomycota</taxon>
        <taxon>Agaricomycotina</taxon>
        <taxon>Agaricomycetes</taxon>
        <taxon>Gloeophyllales</taxon>
        <taxon>Gloeophyllaceae</taxon>
        <taxon>Neolentinus</taxon>
    </lineage>
</organism>
<feature type="compositionally biased region" description="Acidic residues" evidence="7">
    <location>
        <begin position="852"/>
        <end position="880"/>
    </location>
</feature>
<dbReference type="NCBIfam" id="TIGR02250">
    <property type="entry name" value="FCP1_euk"/>
    <property type="match status" value="1"/>
</dbReference>
<feature type="compositionally biased region" description="Polar residues" evidence="7">
    <location>
        <begin position="780"/>
        <end position="789"/>
    </location>
</feature>
<dbReference type="InterPro" id="IPR011947">
    <property type="entry name" value="FCP1_euk"/>
</dbReference>
<dbReference type="PANTHER" id="PTHR23081">
    <property type="entry name" value="RNA POLYMERASE II CTD PHOSPHATASE"/>
    <property type="match status" value="1"/>
</dbReference>
<dbReference type="OrthoDB" id="10249888at2759"/>
<dbReference type="PANTHER" id="PTHR23081:SF36">
    <property type="entry name" value="RNA POLYMERASE II SUBUNIT A C-TERMINAL DOMAIN PHOSPHATASE"/>
    <property type="match status" value="1"/>
</dbReference>
<evidence type="ECO:0000256" key="7">
    <source>
        <dbReference type="SAM" id="MobiDB-lite"/>
    </source>
</evidence>
<evidence type="ECO:0000313" key="10">
    <source>
        <dbReference type="EMBL" id="KZT30924.1"/>
    </source>
</evidence>
<gene>
    <name evidence="10" type="ORF">NEOLEDRAFT_1126597</name>
</gene>
<feature type="region of interest" description="Disordered" evidence="7">
    <location>
        <begin position="669"/>
        <end position="704"/>
    </location>
</feature>
<feature type="compositionally biased region" description="Low complexity" evidence="7">
    <location>
        <begin position="410"/>
        <end position="440"/>
    </location>
</feature>
<evidence type="ECO:0000256" key="4">
    <source>
        <dbReference type="ARBA" id="ARBA00047761"/>
    </source>
</evidence>
<evidence type="ECO:0000313" key="11">
    <source>
        <dbReference type="Proteomes" id="UP000076761"/>
    </source>
</evidence>
<sequence length="880" mass="97134">MSTPTELYLPSDFPYPIKIASIDSVSTSSVERGTRLLSYTFTYVSPDRAVRPEPRYGTWDSTVEGTIDKWNIKAGDIISKGRAEERPALLVTEPCKHGVQIGGLCGLCGKDMTDYDYTGYSDASRASIQMTHLAHGPTVSLEEARRIERETAEHLLQSRKLSLIVDLDQTIVHATVDPTVGEWIAEGEAWEAKQAKKAEKVSSTLKDEDDVDSDSDSDSDEDDDDEPNPNWEALKDVKKFRLAPEAFGAPPGRGPYRSKAMLIENEGCLYYIKPRPGLYEFLHSVATKYEMHVYTMGTRAYAEEVCKAIDPDGKLFGGRLLSRDESGSLTQKSLQRLFPCDTSMVVVIDDRADVWEWCPNLIKVVPYDFFIGIGDINSTFLPKLSALASMVPSPPSSVDSASPQPEPESAEGSAPSSPTSTAVALSPSPSASSTLLSSPAEEQEELTKSALITQNSLALEAQLEDRPLAKKQEELQSGDREETAQGESRPSESPNPEVAAEEHLEDGPTKHLKPVRKALLRNDDSELQRVHHLLEEVHRRFYDAYNASRREKSSDKRSKRGDLTPYDVKNIIPRLRMRTLEGVHILFSSVIPLDTDPQSTEIWRMAYAFGAQCHTELSSEVTHVVAAKRGTAKVDAARRRGGIKIVWLKWFTDSIALWRRQDETPYLLDEPSVPAEAASSSPIADSNQISSDPEPDTDDWDPDDAVEARAEPLVLDDVDWDAVRDEVDAAMEESDGEDGQSVKSVATNGEFSDDDVSITDESVASAQSTPRLKRKRLRSLTPSEISGLSNMDAENLRSPLAKRKKIAMERSGSSKLKEAIHAEELEEKSSVTNGPDRPNSPAAVTAPTATISEEEESDEDEDGFDLDDDFLARELEEELG</sequence>
<feature type="compositionally biased region" description="Acidic residues" evidence="7">
    <location>
        <begin position="693"/>
        <end position="704"/>
    </location>
</feature>
<dbReference type="EMBL" id="KV425551">
    <property type="protein sequence ID" value="KZT30924.1"/>
    <property type="molecule type" value="Genomic_DNA"/>
</dbReference>
<feature type="region of interest" description="Disordered" evidence="7">
    <location>
        <begin position="463"/>
        <end position="512"/>
    </location>
</feature>
<dbReference type="GO" id="GO:0008420">
    <property type="term" value="F:RNA polymerase II CTD heptapeptide repeat phosphatase activity"/>
    <property type="evidence" value="ECO:0007669"/>
    <property type="project" value="UniProtKB-UniRule"/>
</dbReference>
<dbReference type="InterPro" id="IPR004274">
    <property type="entry name" value="FCP1_dom"/>
</dbReference>
<name>A0A165WAY4_9AGAM</name>
<dbReference type="Gene3D" id="3.40.50.1000">
    <property type="entry name" value="HAD superfamily/HAD-like"/>
    <property type="match status" value="1"/>
</dbReference>
<dbReference type="InParanoid" id="A0A165WAY4"/>
<feature type="compositionally biased region" description="Basic and acidic residues" evidence="7">
    <location>
        <begin position="815"/>
        <end position="829"/>
    </location>
</feature>